<keyword evidence="3 11" id="KW-0050">Antiport</keyword>
<feature type="domain" description="Cation/H+ exchanger transmembrane" evidence="12">
    <location>
        <begin position="19"/>
        <end position="419"/>
    </location>
</feature>
<feature type="transmembrane region" description="Helical" evidence="11">
    <location>
        <begin position="395"/>
        <end position="418"/>
    </location>
</feature>
<dbReference type="InterPro" id="IPR006153">
    <property type="entry name" value="Cation/H_exchanger_TM"/>
</dbReference>
<dbReference type="GO" id="GO:0015385">
    <property type="term" value="F:sodium:proton antiporter activity"/>
    <property type="evidence" value="ECO:0007669"/>
    <property type="project" value="InterPro"/>
</dbReference>
<keyword evidence="6 11" id="KW-1133">Transmembrane helix</keyword>
<evidence type="ECO:0000256" key="8">
    <source>
        <dbReference type="ARBA" id="ARBA00023065"/>
    </source>
</evidence>
<dbReference type="Gene3D" id="6.10.140.1330">
    <property type="match status" value="1"/>
</dbReference>
<comment type="function">
    <text evidence="11">Na(+)/H(+) antiporter that extrudes sodium in exchange for external protons.</text>
</comment>
<dbReference type="NCBIfam" id="TIGR00831">
    <property type="entry name" value="a_cpa1"/>
    <property type="match status" value="1"/>
</dbReference>
<comment type="similarity">
    <text evidence="11">Belongs to the monovalent cation:proton antiporter 1 (CPA1) transporter (TC 2.A.36) family.</text>
</comment>
<comment type="subcellular location">
    <subcellularLocation>
        <location evidence="11">Cell inner membrane</location>
        <topology evidence="11">Multi-pass membrane protein</topology>
    </subcellularLocation>
    <subcellularLocation>
        <location evidence="1">Cell membrane</location>
        <topology evidence="1">Multi-pass membrane protein</topology>
    </subcellularLocation>
</comment>
<keyword evidence="9 11" id="KW-0472">Membrane</keyword>
<evidence type="ECO:0000256" key="6">
    <source>
        <dbReference type="ARBA" id="ARBA00022989"/>
    </source>
</evidence>
<dbReference type="GO" id="GO:0015386">
    <property type="term" value="F:potassium:proton antiporter activity"/>
    <property type="evidence" value="ECO:0007669"/>
    <property type="project" value="TreeGrafter"/>
</dbReference>
<proteinExistence type="inferred from homology"/>
<feature type="transmembrane region" description="Helical" evidence="11">
    <location>
        <begin position="186"/>
        <end position="207"/>
    </location>
</feature>
<keyword evidence="8 11" id="KW-0406">Ion transport</keyword>
<evidence type="ECO:0000256" key="4">
    <source>
        <dbReference type="ARBA" id="ARBA00022475"/>
    </source>
</evidence>
<feature type="transmembrane region" description="Helical" evidence="11">
    <location>
        <begin position="272"/>
        <end position="294"/>
    </location>
</feature>
<dbReference type="InterPro" id="IPR004705">
    <property type="entry name" value="Cation/H_exchanger_CPA1_bac"/>
</dbReference>
<keyword evidence="2 11" id="KW-0813">Transport</keyword>
<dbReference type="GO" id="GO:0098719">
    <property type="term" value="P:sodium ion import across plasma membrane"/>
    <property type="evidence" value="ECO:0007669"/>
    <property type="project" value="TreeGrafter"/>
</dbReference>
<keyword evidence="4" id="KW-1003">Cell membrane</keyword>
<dbReference type="GO" id="GO:0005886">
    <property type="term" value="C:plasma membrane"/>
    <property type="evidence" value="ECO:0007669"/>
    <property type="project" value="UniProtKB-SubCell"/>
</dbReference>
<feature type="transmembrane region" description="Helical" evidence="11">
    <location>
        <begin position="114"/>
        <end position="138"/>
    </location>
</feature>
<evidence type="ECO:0000313" key="14">
    <source>
        <dbReference type="Proteomes" id="UP000006426"/>
    </source>
</evidence>
<evidence type="ECO:0000256" key="5">
    <source>
        <dbReference type="ARBA" id="ARBA00022692"/>
    </source>
</evidence>
<feature type="transmembrane region" description="Helical" evidence="11">
    <location>
        <begin position="358"/>
        <end position="383"/>
    </location>
</feature>
<evidence type="ECO:0000256" key="10">
    <source>
        <dbReference type="ARBA" id="ARBA00023201"/>
    </source>
</evidence>
<evidence type="ECO:0000256" key="9">
    <source>
        <dbReference type="ARBA" id="ARBA00023136"/>
    </source>
</evidence>
<feature type="transmembrane region" description="Helical" evidence="11">
    <location>
        <begin position="314"/>
        <end position="337"/>
    </location>
</feature>
<evidence type="ECO:0000256" key="11">
    <source>
        <dbReference type="RuleBase" id="RU366002"/>
    </source>
</evidence>
<organism evidence="13 14">
    <name type="scientific">Pseudomonas amygdali pv. lachrymans str. M301315</name>
    <dbReference type="NCBI Taxonomy" id="629260"/>
    <lineage>
        <taxon>Bacteria</taxon>
        <taxon>Pseudomonadati</taxon>
        <taxon>Pseudomonadota</taxon>
        <taxon>Gammaproteobacteria</taxon>
        <taxon>Pseudomonadales</taxon>
        <taxon>Pseudomonadaceae</taxon>
        <taxon>Pseudomonas</taxon>
        <taxon>Pseudomonas amygdali</taxon>
    </lineage>
</organism>
<keyword evidence="5 11" id="KW-0812">Transmembrane</keyword>
<dbReference type="PANTHER" id="PTHR10110">
    <property type="entry name" value="SODIUM/HYDROGEN EXCHANGER"/>
    <property type="match status" value="1"/>
</dbReference>
<feature type="transmembrane region" description="Helical" evidence="11">
    <location>
        <begin position="88"/>
        <end position="108"/>
    </location>
</feature>
<feature type="transmembrane region" description="Helical" evidence="11">
    <location>
        <begin position="59"/>
        <end position="76"/>
    </location>
</feature>
<gene>
    <name evidence="13" type="ORF">PLA107_034660</name>
</gene>
<evidence type="ECO:0000313" key="13">
    <source>
        <dbReference type="EMBL" id="AXH60326.1"/>
    </source>
</evidence>
<dbReference type="GO" id="GO:0051453">
    <property type="term" value="P:regulation of intracellular pH"/>
    <property type="evidence" value="ECO:0007669"/>
    <property type="project" value="TreeGrafter"/>
</dbReference>
<feature type="transmembrane region" description="Helical" evidence="11">
    <location>
        <begin position="219"/>
        <end position="236"/>
    </location>
</feature>
<feature type="transmembrane region" description="Helical" evidence="11">
    <location>
        <begin position="33"/>
        <end position="53"/>
    </location>
</feature>
<evidence type="ECO:0000256" key="1">
    <source>
        <dbReference type="ARBA" id="ARBA00004651"/>
    </source>
</evidence>
<accession>A0AAD0PX19</accession>
<keyword evidence="13" id="KW-0614">Plasmid</keyword>
<dbReference type="Proteomes" id="UP000006426">
    <property type="component" value="Plasmid pmppla107"/>
</dbReference>
<keyword evidence="7 11" id="KW-0915">Sodium</keyword>
<dbReference type="EMBL" id="CP031226">
    <property type="protein sequence ID" value="AXH60326.1"/>
    <property type="molecule type" value="Genomic_DNA"/>
</dbReference>
<dbReference type="PANTHER" id="PTHR10110:SF86">
    <property type="entry name" value="SODIUM_HYDROGEN EXCHANGER 7"/>
    <property type="match status" value="1"/>
</dbReference>
<sequence length="547" mass="59097">MEAGFMELLNIIFLLVVAVGVSRILANVLPIPLPIVQIAMGVVIAYPGIGMDLELDPEIFMVLFIAPLLAWDAYCLPRLKLIQNLGPTIGMAFGLVILTVVVLGYFINFLIPQMPLAVCFALAAVLSPTDALAVSGIAHGKIPARIMGRLEAESLFNDASGLSLFRVGLVAAITGAFSIVEAGISIVYMAVGGLLIGAAISFAVGKIKAKMHDKGMTDPATHVVAILLVPFLSFVIAEHAGFSGILSAVGSGFIMARVDMRPKHMQTRMLNKSIWVMSSALLSGICFVVLGTSAPKILDSVWDHSLSNVVNAGTLVLDVLLITLVIYAVRFIWLYSYKKLVRSVNSLKGKPTDFTQDAVVSLLMTVSGIRGAITLAGVLSVPLMLGENPFPGRDVMIFVSMGVILVSIIVGAVGIPLLMRFVAKDESAIHDRILDDTRRQTAEAAILYLEAWEHNHAMASDASEASVMAEVAARIMLDYRQDVDALNSEAEVVERASLMEKLELDLRTRAIDAQRKALKKLRSTKKIDDEILRELMEELDYSEAALR</sequence>
<evidence type="ECO:0000259" key="12">
    <source>
        <dbReference type="Pfam" id="PF00999"/>
    </source>
</evidence>
<geneLocation type="plasmid" evidence="14">
    <name>pmppla107</name>
</geneLocation>
<protein>
    <submittedName>
        <fullName evidence="13">Na+/H+ antiporter</fullName>
    </submittedName>
</protein>
<feature type="transmembrane region" description="Helical" evidence="11">
    <location>
        <begin position="6"/>
        <end position="26"/>
    </location>
</feature>
<evidence type="ECO:0000256" key="7">
    <source>
        <dbReference type="ARBA" id="ARBA00023053"/>
    </source>
</evidence>
<keyword evidence="10 11" id="KW-0739">Sodium transport</keyword>
<reference evidence="13 14" key="1">
    <citation type="journal article" date="2011" name="PLoS Pathog.">
        <title>Dynamic evolution of pathogenicity revealed by sequencing and comparative genomics of 19 Pseudomonas syringae isolates.</title>
        <authorList>
            <person name="Baltrus D.A."/>
            <person name="Nishimura M.T."/>
            <person name="Romanchuk A."/>
            <person name="Chang J.H."/>
            <person name="Mukhtar M.S."/>
            <person name="Cherkis K."/>
            <person name="Roach J."/>
            <person name="Grant S.R."/>
            <person name="Jones C.D."/>
            <person name="Dangl J.L."/>
        </authorList>
    </citation>
    <scope>NUCLEOTIDE SEQUENCE [LARGE SCALE GENOMIC DNA]</scope>
    <source>
        <strain evidence="13 14">M301315</strain>
    </source>
</reference>
<name>A0AAD0PX19_PSEAV</name>
<keyword evidence="11" id="KW-0997">Cell inner membrane</keyword>
<dbReference type="AlphaFoldDB" id="A0AAD0PX19"/>
<evidence type="ECO:0000256" key="2">
    <source>
        <dbReference type="ARBA" id="ARBA00022448"/>
    </source>
</evidence>
<evidence type="ECO:0000256" key="3">
    <source>
        <dbReference type="ARBA" id="ARBA00022449"/>
    </source>
</evidence>
<dbReference type="Pfam" id="PF00999">
    <property type="entry name" value="Na_H_Exchanger"/>
    <property type="match status" value="1"/>
</dbReference>
<dbReference type="InterPro" id="IPR018422">
    <property type="entry name" value="Cation/H_exchanger_CPA1"/>
</dbReference>